<feature type="compositionally biased region" description="Acidic residues" evidence="1">
    <location>
        <begin position="384"/>
        <end position="402"/>
    </location>
</feature>
<dbReference type="Proteomes" id="UP000799753">
    <property type="component" value="Unassembled WGS sequence"/>
</dbReference>
<feature type="compositionally biased region" description="Low complexity" evidence="1">
    <location>
        <begin position="204"/>
        <end position="218"/>
    </location>
</feature>
<sequence>MELLAEYNAIIIPSHLQNLGFISWDRPERICRLFYITLHYFTLVSTLHIYLHFTAFDIAKYTSLSILQSNRIITTLVYISEPFLSTSTMPPKRVRSKSSSESDGVGKRQRVEPKNSSESHQTETDSEQQLMLDTEPEDGLSDESRHSSQGSRGSNEQYEVVSGDSLDGNSFSDEEDDQYDLSLISVAAGPMATEGGARSPNPPSSSSSSSSDSEILSSDPEETPNRISRIRDCIAYSRTQRQTDQPYQSTTDFTLTITHPALTTSLQLLRSAVTSGLAFLVGSTLREETFRIGVRPVIRGLRSPVDPTWFAVKSRAEIKAGPLADEKDVKKAGTALKGADTRRRNEVKKAGRDGKTRKEMEVEDKLAEGLRRQEAGERMHDSSSVDDEDEDEDDGSEDDSDSDSQPGNDGAGAGKKGGEDTDHTDSDTDVFEDGGLFPLPIDDDSEESDFAPDEDDVSRPRRATRSVPKRTNAKRSAPKQTAAKRAGAKRARLSDIPEESDSEDSEEDDDDDVSQSPPRAARSVPKRTAAKRTAAKQPAAKRTAAKQTAAKQPAAKRTAAKRTAAKRTDTKRASAKRARLPDIPEESDSEDDDDEPMQPTRRPQPSRARPIIPSSTESPEPSSDKPPTNNDTEDEPSSPPLKRAPSNRARRVIESSTESSEPSNDKSSPSNDTEDELPILPRRAQPSRARRIVESSSTSESSSDEGPIVRGRRGAKRGRGRM</sequence>
<feature type="compositionally biased region" description="Acidic residues" evidence="1">
    <location>
        <begin position="496"/>
        <end position="513"/>
    </location>
</feature>
<name>A0A6A6RQU0_9PLEO</name>
<feature type="region of interest" description="Disordered" evidence="1">
    <location>
        <begin position="329"/>
        <end position="722"/>
    </location>
</feature>
<feature type="compositionally biased region" description="Low complexity" evidence="1">
    <location>
        <begin position="610"/>
        <end position="628"/>
    </location>
</feature>
<feature type="compositionally biased region" description="Basic and acidic residues" evidence="1">
    <location>
        <begin position="416"/>
        <end position="426"/>
    </location>
</feature>
<feature type="region of interest" description="Disordered" evidence="1">
    <location>
        <begin position="191"/>
        <end position="228"/>
    </location>
</feature>
<proteinExistence type="predicted"/>
<feature type="compositionally biased region" description="Basic residues" evidence="1">
    <location>
        <begin position="710"/>
        <end position="722"/>
    </location>
</feature>
<dbReference type="EMBL" id="MU006791">
    <property type="protein sequence ID" value="KAF2637989.1"/>
    <property type="molecule type" value="Genomic_DNA"/>
</dbReference>
<gene>
    <name evidence="2" type="ORF">P280DRAFT_87430</name>
</gene>
<feature type="compositionally biased region" description="Low complexity" evidence="1">
    <location>
        <begin position="655"/>
        <end position="671"/>
    </location>
</feature>
<feature type="region of interest" description="Disordered" evidence="1">
    <location>
        <begin position="87"/>
        <end position="175"/>
    </location>
</feature>
<feature type="compositionally biased region" description="Acidic residues" evidence="1">
    <location>
        <begin position="441"/>
        <end position="456"/>
    </location>
</feature>
<dbReference type="AlphaFoldDB" id="A0A6A6RQU0"/>
<feature type="compositionally biased region" description="Low complexity" evidence="1">
    <location>
        <begin position="694"/>
        <end position="705"/>
    </location>
</feature>
<dbReference type="OrthoDB" id="3801416at2759"/>
<organism evidence="2 3">
    <name type="scientific">Massarina eburnea CBS 473.64</name>
    <dbReference type="NCBI Taxonomy" id="1395130"/>
    <lineage>
        <taxon>Eukaryota</taxon>
        <taxon>Fungi</taxon>
        <taxon>Dikarya</taxon>
        <taxon>Ascomycota</taxon>
        <taxon>Pezizomycotina</taxon>
        <taxon>Dothideomycetes</taxon>
        <taxon>Pleosporomycetidae</taxon>
        <taxon>Pleosporales</taxon>
        <taxon>Massarineae</taxon>
        <taxon>Massarinaceae</taxon>
        <taxon>Massarina</taxon>
    </lineage>
</organism>
<keyword evidence="3" id="KW-1185">Reference proteome</keyword>
<protein>
    <submittedName>
        <fullName evidence="2">Uncharacterized protein</fullName>
    </submittedName>
</protein>
<evidence type="ECO:0000256" key="1">
    <source>
        <dbReference type="SAM" id="MobiDB-lite"/>
    </source>
</evidence>
<accession>A0A6A6RQU0</accession>
<evidence type="ECO:0000313" key="2">
    <source>
        <dbReference type="EMBL" id="KAF2637989.1"/>
    </source>
</evidence>
<feature type="compositionally biased region" description="Low complexity" evidence="1">
    <location>
        <begin position="535"/>
        <end position="557"/>
    </location>
</feature>
<feature type="compositionally biased region" description="Polar residues" evidence="1">
    <location>
        <begin position="147"/>
        <end position="157"/>
    </location>
</feature>
<reference evidence="2" key="1">
    <citation type="journal article" date="2020" name="Stud. Mycol.">
        <title>101 Dothideomycetes genomes: a test case for predicting lifestyles and emergence of pathogens.</title>
        <authorList>
            <person name="Haridas S."/>
            <person name="Albert R."/>
            <person name="Binder M."/>
            <person name="Bloem J."/>
            <person name="Labutti K."/>
            <person name="Salamov A."/>
            <person name="Andreopoulos B."/>
            <person name="Baker S."/>
            <person name="Barry K."/>
            <person name="Bills G."/>
            <person name="Bluhm B."/>
            <person name="Cannon C."/>
            <person name="Castanera R."/>
            <person name="Culley D."/>
            <person name="Daum C."/>
            <person name="Ezra D."/>
            <person name="Gonzalez J."/>
            <person name="Henrissat B."/>
            <person name="Kuo A."/>
            <person name="Liang C."/>
            <person name="Lipzen A."/>
            <person name="Lutzoni F."/>
            <person name="Magnuson J."/>
            <person name="Mondo S."/>
            <person name="Nolan M."/>
            <person name="Ohm R."/>
            <person name="Pangilinan J."/>
            <person name="Park H.-J."/>
            <person name="Ramirez L."/>
            <person name="Alfaro M."/>
            <person name="Sun H."/>
            <person name="Tritt A."/>
            <person name="Yoshinaga Y."/>
            <person name="Zwiers L.-H."/>
            <person name="Turgeon B."/>
            <person name="Goodwin S."/>
            <person name="Spatafora J."/>
            <person name="Crous P."/>
            <person name="Grigoriev I."/>
        </authorList>
    </citation>
    <scope>NUCLEOTIDE SEQUENCE</scope>
    <source>
        <strain evidence="2">CBS 473.64</strain>
    </source>
</reference>
<feature type="compositionally biased region" description="Basic and acidic residues" evidence="1">
    <location>
        <begin position="98"/>
        <end position="123"/>
    </location>
</feature>
<feature type="compositionally biased region" description="Basic residues" evidence="1">
    <location>
        <begin position="460"/>
        <end position="477"/>
    </location>
</feature>
<feature type="compositionally biased region" description="Acidic residues" evidence="1">
    <location>
        <begin position="583"/>
        <end position="596"/>
    </location>
</feature>
<feature type="compositionally biased region" description="Basic and acidic residues" evidence="1">
    <location>
        <begin position="339"/>
        <end position="383"/>
    </location>
</feature>
<evidence type="ECO:0000313" key="3">
    <source>
        <dbReference type="Proteomes" id="UP000799753"/>
    </source>
</evidence>
<feature type="compositionally biased region" description="Basic residues" evidence="1">
    <location>
        <begin position="524"/>
        <end position="534"/>
    </location>
</feature>